<comment type="caution">
    <text evidence="2">The sequence shown here is derived from an EMBL/GenBank/DDBJ whole genome shotgun (WGS) entry which is preliminary data.</text>
</comment>
<evidence type="ECO:0000313" key="3">
    <source>
        <dbReference type="Proteomes" id="UP000664132"/>
    </source>
</evidence>
<sequence length="260" mass="29203">MNKSEWPPQAVEQNCAVAGVTKVASRENDFGDDEREDHTGADARDMSSTDDQGDEDDEEGIWDTAEVTRQAARSANTGAIGGYKFDETAYEKAPLQRNKSYTLPPHITYVCREYMEVVSKVYPKILAPTYSSPRTYFNFELDTLYLRHNTFLRYSAEEGIRAISDSLYKDFAITDVDNLAKSENLAISTDPDLNDHPESTLSAILGILHSLEELTLVVKHFKGRDKATNDQSQLSFVELYIVHQAIEAYEDYALGDDYAG</sequence>
<protein>
    <submittedName>
        <fullName evidence="2">Uncharacterized protein</fullName>
    </submittedName>
</protein>
<proteinExistence type="predicted"/>
<gene>
    <name evidence="2" type="ORF">IFR04_004674</name>
</gene>
<evidence type="ECO:0000256" key="1">
    <source>
        <dbReference type="SAM" id="MobiDB-lite"/>
    </source>
</evidence>
<name>A0A8H8BSK9_9HELO</name>
<dbReference type="EMBL" id="JAFJYH010000053">
    <property type="protein sequence ID" value="KAG4422168.1"/>
    <property type="molecule type" value="Genomic_DNA"/>
</dbReference>
<organism evidence="2 3">
    <name type="scientific">Cadophora malorum</name>
    <dbReference type="NCBI Taxonomy" id="108018"/>
    <lineage>
        <taxon>Eukaryota</taxon>
        <taxon>Fungi</taxon>
        <taxon>Dikarya</taxon>
        <taxon>Ascomycota</taxon>
        <taxon>Pezizomycotina</taxon>
        <taxon>Leotiomycetes</taxon>
        <taxon>Helotiales</taxon>
        <taxon>Ploettnerulaceae</taxon>
        <taxon>Cadophora</taxon>
    </lineage>
</organism>
<dbReference type="OrthoDB" id="3557569at2759"/>
<reference evidence="2" key="1">
    <citation type="submission" date="2021-02" db="EMBL/GenBank/DDBJ databases">
        <title>Genome sequence Cadophora malorum strain M34.</title>
        <authorList>
            <person name="Stefanovic E."/>
            <person name="Vu D."/>
            <person name="Scully C."/>
            <person name="Dijksterhuis J."/>
            <person name="Roader J."/>
            <person name="Houbraken J."/>
        </authorList>
    </citation>
    <scope>NUCLEOTIDE SEQUENCE</scope>
    <source>
        <strain evidence="2">M34</strain>
    </source>
</reference>
<dbReference type="Proteomes" id="UP000664132">
    <property type="component" value="Unassembled WGS sequence"/>
</dbReference>
<feature type="region of interest" description="Disordered" evidence="1">
    <location>
        <begin position="1"/>
        <end position="58"/>
    </location>
</feature>
<accession>A0A8H8BSK9</accession>
<evidence type="ECO:0000313" key="2">
    <source>
        <dbReference type="EMBL" id="KAG4422168.1"/>
    </source>
</evidence>
<keyword evidence="3" id="KW-1185">Reference proteome</keyword>
<dbReference type="AlphaFoldDB" id="A0A8H8BSK9"/>
<feature type="compositionally biased region" description="Basic and acidic residues" evidence="1">
    <location>
        <begin position="36"/>
        <end position="47"/>
    </location>
</feature>